<organism evidence="2 3">
    <name type="scientific">Phakopsora pachyrhizi</name>
    <name type="common">Asian soybean rust disease fungus</name>
    <dbReference type="NCBI Taxonomy" id="170000"/>
    <lineage>
        <taxon>Eukaryota</taxon>
        <taxon>Fungi</taxon>
        <taxon>Dikarya</taxon>
        <taxon>Basidiomycota</taxon>
        <taxon>Pucciniomycotina</taxon>
        <taxon>Pucciniomycetes</taxon>
        <taxon>Pucciniales</taxon>
        <taxon>Phakopsoraceae</taxon>
        <taxon>Phakopsora</taxon>
    </lineage>
</organism>
<feature type="region of interest" description="Disordered" evidence="1">
    <location>
        <begin position="172"/>
        <end position="191"/>
    </location>
</feature>
<protein>
    <submittedName>
        <fullName evidence="2">Expressed protein</fullName>
    </submittedName>
</protein>
<feature type="region of interest" description="Disordered" evidence="1">
    <location>
        <begin position="312"/>
        <end position="368"/>
    </location>
</feature>
<reference evidence="2" key="1">
    <citation type="submission" date="2022-06" db="EMBL/GenBank/DDBJ databases">
        <authorList>
            <consortium name="SYNGENTA / RWTH Aachen University"/>
        </authorList>
    </citation>
    <scope>NUCLEOTIDE SEQUENCE</scope>
</reference>
<evidence type="ECO:0000256" key="1">
    <source>
        <dbReference type="SAM" id="MobiDB-lite"/>
    </source>
</evidence>
<gene>
    <name evidence="2" type="ORF">PPACK8108_LOCUS19816</name>
</gene>
<accession>A0AAV0BET6</accession>
<keyword evidence="3" id="KW-1185">Reference proteome</keyword>
<feature type="region of interest" description="Disordered" evidence="1">
    <location>
        <begin position="132"/>
        <end position="161"/>
    </location>
</feature>
<evidence type="ECO:0000313" key="3">
    <source>
        <dbReference type="Proteomes" id="UP001153365"/>
    </source>
</evidence>
<feature type="compositionally biased region" description="Polar residues" evidence="1">
    <location>
        <begin position="19"/>
        <end position="29"/>
    </location>
</feature>
<sequence length="537" mass="59311">MNNNSDSDSDSDSDIEIINSHSQNNQTKPTATATATATATTSSSSSSNGSSHGTTQRSQSPSQPVVHIQSDSDHQYQLMRSVDDQLHQVFGLSEEGRQSQHLIGRSNNVTSNHSRGIIDLSSSEVLNNHVLSLTSENSPRNDGNRSRRSTSQSSDHLPDLDQIFSQPLGKINRTISAPNPRNGACPDINSRRVDSVPISRLPVIAPDKGKGRMIESLPTTPESSEDDDDNAEKIGVQALDSPLSRDLLLSPTHRLSSRLRSSVSPLRLSTRSALPPTFSKTKNRSWPVVVQDYETEDSDACLIGESVRKHIGSNCPLSSPTLRSPSTVKSKSAQAGVGTKRKSTSHPTVKESKKEQQRLSREAKLATKTAKIKAKEAAKRKREANKLNLSRKETVIEGESHPLNGACKVLEERIRGSEECKMNLPIEYNDDDDEGKVYLEDNEKSVGIVSWIRKIDKEWNESGKCFVPLSEKVETLEATVLVVLKGEEVGEMIESDTKSLLKKIQRIKGFHPNDQVNLFTFLLLKERKETIWRGKKI</sequence>
<dbReference type="EMBL" id="CALTRL010005720">
    <property type="protein sequence ID" value="CAH7685316.1"/>
    <property type="molecule type" value="Genomic_DNA"/>
</dbReference>
<evidence type="ECO:0000313" key="2">
    <source>
        <dbReference type="EMBL" id="CAH7685316.1"/>
    </source>
</evidence>
<feature type="region of interest" description="Disordered" evidence="1">
    <location>
        <begin position="1"/>
        <end position="73"/>
    </location>
</feature>
<feature type="compositionally biased region" description="Low complexity" evidence="1">
    <location>
        <begin position="316"/>
        <end position="327"/>
    </location>
</feature>
<comment type="caution">
    <text evidence="2">The sequence shown here is derived from an EMBL/GenBank/DDBJ whole genome shotgun (WGS) entry which is preliminary data.</text>
</comment>
<name>A0AAV0BET6_PHAPC</name>
<feature type="compositionally biased region" description="Low complexity" evidence="1">
    <location>
        <begin position="30"/>
        <end position="55"/>
    </location>
</feature>
<feature type="region of interest" description="Disordered" evidence="1">
    <location>
        <begin position="199"/>
        <end position="229"/>
    </location>
</feature>
<proteinExistence type="predicted"/>
<dbReference type="Proteomes" id="UP001153365">
    <property type="component" value="Unassembled WGS sequence"/>
</dbReference>
<dbReference type="AlphaFoldDB" id="A0AAV0BET6"/>
<feature type="compositionally biased region" description="Polar residues" evidence="1">
    <location>
        <begin position="132"/>
        <end position="141"/>
    </location>
</feature>
<feature type="compositionally biased region" description="Basic and acidic residues" evidence="1">
    <location>
        <begin position="348"/>
        <end position="365"/>
    </location>
</feature>